<comment type="caution">
    <text evidence="4">The sequence shown here is derived from an EMBL/GenBank/DDBJ whole genome shotgun (WGS) entry which is preliminary data.</text>
</comment>
<dbReference type="SUPFAM" id="SSF49299">
    <property type="entry name" value="PKD domain"/>
    <property type="match status" value="1"/>
</dbReference>
<feature type="signal peptide" evidence="1">
    <location>
        <begin position="1"/>
        <end position="15"/>
    </location>
</feature>
<dbReference type="InterPro" id="IPR002035">
    <property type="entry name" value="VWF_A"/>
</dbReference>
<dbReference type="PROSITE" id="PS50093">
    <property type="entry name" value="PKD"/>
    <property type="match status" value="1"/>
</dbReference>
<protein>
    <submittedName>
        <fullName evidence="4">VWA domain-containing protein</fullName>
    </submittedName>
</protein>
<dbReference type="EMBL" id="JAAFZH010000023">
    <property type="protein sequence ID" value="NDU99081.1"/>
    <property type="molecule type" value="Genomic_DNA"/>
</dbReference>
<feature type="domain" description="VWFA" evidence="3">
    <location>
        <begin position="282"/>
        <end position="456"/>
    </location>
</feature>
<name>A0A6L9LIM2_9BACT</name>
<organism evidence="4 5">
    <name type="scientific">Spirosoma terrae</name>
    <dbReference type="NCBI Taxonomy" id="1968276"/>
    <lineage>
        <taxon>Bacteria</taxon>
        <taxon>Pseudomonadati</taxon>
        <taxon>Bacteroidota</taxon>
        <taxon>Cytophagia</taxon>
        <taxon>Cytophagales</taxon>
        <taxon>Cytophagaceae</taxon>
        <taxon>Spirosoma</taxon>
    </lineage>
</organism>
<reference evidence="4 5" key="1">
    <citation type="submission" date="2020-02" db="EMBL/GenBank/DDBJ databases">
        <title>Draft genome sequence of two Spirosoma agri KCTC 52727 and Spirosoma terrae KCTC 52035.</title>
        <authorList>
            <person name="Rojas J."/>
            <person name="Ambika Manirajan B."/>
            <person name="Suarez C."/>
            <person name="Ratering S."/>
            <person name="Schnell S."/>
        </authorList>
    </citation>
    <scope>NUCLEOTIDE SEQUENCE [LARGE SCALE GENOMIC DNA]</scope>
    <source>
        <strain evidence="4 5">KCTC 52035</strain>
    </source>
</reference>
<dbReference type="InterPro" id="IPR035986">
    <property type="entry name" value="PKD_dom_sf"/>
</dbReference>
<dbReference type="SUPFAM" id="SSF53300">
    <property type="entry name" value="vWA-like"/>
    <property type="match status" value="1"/>
</dbReference>
<dbReference type="SMART" id="SM00089">
    <property type="entry name" value="PKD"/>
    <property type="match status" value="1"/>
</dbReference>
<dbReference type="Proteomes" id="UP000474175">
    <property type="component" value="Unassembled WGS sequence"/>
</dbReference>
<evidence type="ECO:0000259" key="3">
    <source>
        <dbReference type="PROSITE" id="PS50234"/>
    </source>
</evidence>
<feature type="chain" id="PRO_5026875650" evidence="1">
    <location>
        <begin position="16"/>
        <end position="508"/>
    </location>
</feature>
<dbReference type="CDD" id="cd00198">
    <property type="entry name" value="vWFA"/>
    <property type="match status" value="1"/>
</dbReference>
<evidence type="ECO:0000313" key="4">
    <source>
        <dbReference type="EMBL" id="NDU99081.1"/>
    </source>
</evidence>
<dbReference type="RefSeq" id="WP_163955209.1">
    <property type="nucleotide sequence ID" value="NZ_JAAFZH010000023.1"/>
</dbReference>
<dbReference type="Pfam" id="PF00092">
    <property type="entry name" value="VWA"/>
    <property type="match status" value="1"/>
</dbReference>
<feature type="domain" description="PKD" evidence="2">
    <location>
        <begin position="57"/>
        <end position="112"/>
    </location>
</feature>
<keyword evidence="1" id="KW-0732">Signal</keyword>
<dbReference type="SMART" id="SM00327">
    <property type="entry name" value="VWA"/>
    <property type="match status" value="1"/>
</dbReference>
<evidence type="ECO:0000256" key="1">
    <source>
        <dbReference type="SAM" id="SignalP"/>
    </source>
</evidence>
<accession>A0A6L9LIM2</accession>
<dbReference type="Gene3D" id="2.60.40.10">
    <property type="entry name" value="Immunoglobulins"/>
    <property type="match status" value="1"/>
</dbReference>
<dbReference type="InterPro" id="IPR000601">
    <property type="entry name" value="PKD_dom"/>
</dbReference>
<evidence type="ECO:0000313" key="5">
    <source>
        <dbReference type="Proteomes" id="UP000474175"/>
    </source>
</evidence>
<dbReference type="InterPro" id="IPR022409">
    <property type="entry name" value="PKD/Chitinase_dom"/>
</dbReference>
<dbReference type="AlphaFoldDB" id="A0A6L9LIM2"/>
<dbReference type="InterPro" id="IPR013783">
    <property type="entry name" value="Ig-like_fold"/>
</dbReference>
<proteinExistence type="predicted"/>
<keyword evidence="5" id="KW-1185">Reference proteome</keyword>
<gene>
    <name evidence="4" type="ORF">GK108_29655</name>
</gene>
<dbReference type="Pfam" id="PF18911">
    <property type="entry name" value="PKD_4"/>
    <property type="match status" value="1"/>
</dbReference>
<evidence type="ECO:0000259" key="2">
    <source>
        <dbReference type="PROSITE" id="PS50093"/>
    </source>
</evidence>
<dbReference type="Gene3D" id="3.40.50.410">
    <property type="entry name" value="von Willebrand factor, type A domain"/>
    <property type="match status" value="1"/>
</dbReference>
<dbReference type="PROSITE" id="PS50234">
    <property type="entry name" value="VWFA"/>
    <property type="match status" value="1"/>
</dbReference>
<dbReference type="CDD" id="cd00146">
    <property type="entry name" value="PKD"/>
    <property type="match status" value="1"/>
</dbReference>
<sequence>MKQILRIFRSQYVWAAIILCALAWGCTPKDPEPAPIANFSYGPSRNLEAPVTISFINESKNATSYEWNFDDGTTSTQASPTHTFTEGGTFRVTLTAKNAGGTDQAYAIITVTSNPFGGNNGKLSFWKTSIGEGNTIIKLSNGSTKETTSYWNSVPSCDNTNLPSFILAPGNYTYSAVNESGRQWSGSVTISKSQCTLIELKKAEGIVKLPSGAVIRSTLISRNGGTIRFTLDIAVADIDNTLSTNLQRANFSIGSLTSNNTNYSFSNDGVQMISGTTSQAYSAALLLDQSGSIQSTDPENSRIEAAKIFCGSLGPNDNVFLSAFASSGKLPYELTYYGNGFTNNGSSYYSTLDNLKNLVDGGTPLYKSTYSVLDYTAQKAPNANKAVVVFTDGVDTEGGVSTNTLIQRAKQQNVKIFMVGLKDADIPSLANIANQTGGAFMFAQDAPQLLTMFGTLGKLLDGTANYYRTTWTMTVNPSVPAGGSYYFWSSVQVKIGNRTVYVPFRVDY</sequence>
<dbReference type="InterPro" id="IPR036465">
    <property type="entry name" value="vWFA_dom_sf"/>
</dbReference>